<accession>A0A198UGF1</accession>
<organism evidence="1 2">
    <name type="scientific">Moraxella catarrhalis</name>
    <name type="common">Branhamella catarrhalis</name>
    <dbReference type="NCBI Taxonomy" id="480"/>
    <lineage>
        <taxon>Bacteria</taxon>
        <taxon>Pseudomonadati</taxon>
        <taxon>Pseudomonadota</taxon>
        <taxon>Gammaproteobacteria</taxon>
        <taxon>Moraxellales</taxon>
        <taxon>Moraxellaceae</taxon>
        <taxon>Moraxella</taxon>
    </lineage>
</organism>
<dbReference type="AlphaFoldDB" id="A0A198UGF1"/>
<keyword evidence="2" id="KW-1185">Reference proteome</keyword>
<dbReference type="Proteomes" id="UP000078228">
    <property type="component" value="Unassembled WGS sequence"/>
</dbReference>
<protein>
    <submittedName>
        <fullName evidence="1">Uncharacterized protein</fullName>
    </submittedName>
</protein>
<evidence type="ECO:0000313" key="1">
    <source>
        <dbReference type="EMBL" id="OAU95394.1"/>
    </source>
</evidence>
<evidence type="ECO:0000313" key="2">
    <source>
        <dbReference type="Proteomes" id="UP000078228"/>
    </source>
</evidence>
<comment type="caution">
    <text evidence="1">The sequence shown here is derived from an EMBL/GenBank/DDBJ whole genome shotgun (WGS) entry which is preliminary data.</text>
</comment>
<dbReference type="PATRIC" id="fig|480.230.peg.819"/>
<name>A0A198UGF1_MORCA</name>
<gene>
    <name evidence="1" type="ORF">AO384_1585</name>
</gene>
<sequence length="50" mass="5852">MILYQFNILNHFNKNRFSPTQQASFVLTDDACWVFKASISLKMLTITLLK</sequence>
<reference evidence="1 2" key="1">
    <citation type="journal article" date="2016" name="Genome Biol. Evol.">
        <title>Comparative Genomic Analyses of the Moraxella catarrhalis Serosensitive and Seroresistant Lineages Demonstrate Their Independent Evolution.</title>
        <authorList>
            <person name="Earl J.P."/>
            <person name="de Vries S.P."/>
            <person name="Ahmed A."/>
            <person name="Powell E."/>
            <person name="Schultz M.P."/>
            <person name="Hermans P.W."/>
            <person name="Hill D.J."/>
            <person name="Zhou Z."/>
            <person name="Constantinidou C.I."/>
            <person name="Hu F.Z."/>
            <person name="Bootsma H.J."/>
            <person name="Ehrlich G.D."/>
        </authorList>
    </citation>
    <scope>NUCLEOTIDE SEQUENCE [LARGE SCALE GENOMIC DNA]</scope>
    <source>
        <strain evidence="1 2">Z7542</strain>
    </source>
</reference>
<dbReference type="EMBL" id="LXHC01000024">
    <property type="protein sequence ID" value="OAU95394.1"/>
    <property type="molecule type" value="Genomic_DNA"/>
</dbReference>
<proteinExistence type="predicted"/>